<name>A0A5B7E498_PORTR</name>
<feature type="region of interest" description="Disordered" evidence="1">
    <location>
        <begin position="58"/>
        <end position="134"/>
    </location>
</feature>
<dbReference type="EMBL" id="VSRR010001982">
    <property type="protein sequence ID" value="MPC28872.1"/>
    <property type="molecule type" value="Genomic_DNA"/>
</dbReference>
<gene>
    <name evidence="2" type="ORF">E2C01_022084</name>
</gene>
<dbReference type="AlphaFoldDB" id="A0A5B7E498"/>
<organism evidence="2 3">
    <name type="scientific">Portunus trituberculatus</name>
    <name type="common">Swimming crab</name>
    <name type="synonym">Neptunus trituberculatus</name>
    <dbReference type="NCBI Taxonomy" id="210409"/>
    <lineage>
        <taxon>Eukaryota</taxon>
        <taxon>Metazoa</taxon>
        <taxon>Ecdysozoa</taxon>
        <taxon>Arthropoda</taxon>
        <taxon>Crustacea</taxon>
        <taxon>Multicrustacea</taxon>
        <taxon>Malacostraca</taxon>
        <taxon>Eumalacostraca</taxon>
        <taxon>Eucarida</taxon>
        <taxon>Decapoda</taxon>
        <taxon>Pleocyemata</taxon>
        <taxon>Brachyura</taxon>
        <taxon>Eubrachyura</taxon>
        <taxon>Portunoidea</taxon>
        <taxon>Portunidae</taxon>
        <taxon>Portuninae</taxon>
        <taxon>Portunus</taxon>
    </lineage>
</organism>
<feature type="compositionally biased region" description="Low complexity" evidence="1">
    <location>
        <begin position="21"/>
        <end position="32"/>
    </location>
</feature>
<accession>A0A5B7E498</accession>
<comment type="caution">
    <text evidence="2">The sequence shown here is derived from an EMBL/GenBank/DDBJ whole genome shotgun (WGS) entry which is preliminary data.</text>
</comment>
<evidence type="ECO:0000256" key="1">
    <source>
        <dbReference type="SAM" id="MobiDB-lite"/>
    </source>
</evidence>
<feature type="compositionally biased region" description="Low complexity" evidence="1">
    <location>
        <begin position="82"/>
        <end position="113"/>
    </location>
</feature>
<evidence type="ECO:0000313" key="3">
    <source>
        <dbReference type="Proteomes" id="UP000324222"/>
    </source>
</evidence>
<sequence length="134" mass="14197">MDNSKVRTDTTGGEARRESAATRSSSPAAGGAERSSGVEHDWWRAPWPHSYLPPLLPYPQDPASDLTRRITPHGPAPPPPRLLGLARSTATATSTTTAATTTTSCGASLRLVLPSPPRRPCGKMTAELSYIPNP</sequence>
<keyword evidence="3" id="KW-1185">Reference proteome</keyword>
<feature type="region of interest" description="Disordered" evidence="1">
    <location>
        <begin position="1"/>
        <end position="39"/>
    </location>
</feature>
<dbReference type="Proteomes" id="UP000324222">
    <property type="component" value="Unassembled WGS sequence"/>
</dbReference>
<proteinExistence type="predicted"/>
<feature type="compositionally biased region" description="Basic and acidic residues" evidence="1">
    <location>
        <begin position="1"/>
        <end position="20"/>
    </location>
</feature>
<evidence type="ECO:0000313" key="2">
    <source>
        <dbReference type="EMBL" id="MPC28872.1"/>
    </source>
</evidence>
<reference evidence="2 3" key="1">
    <citation type="submission" date="2019-05" db="EMBL/GenBank/DDBJ databases">
        <title>Another draft genome of Portunus trituberculatus and its Hox gene families provides insights of decapod evolution.</title>
        <authorList>
            <person name="Jeong J.-H."/>
            <person name="Song I."/>
            <person name="Kim S."/>
            <person name="Choi T."/>
            <person name="Kim D."/>
            <person name="Ryu S."/>
            <person name="Kim W."/>
        </authorList>
    </citation>
    <scope>NUCLEOTIDE SEQUENCE [LARGE SCALE GENOMIC DNA]</scope>
    <source>
        <tissue evidence="2">Muscle</tissue>
    </source>
</reference>
<protein>
    <submittedName>
        <fullName evidence="2">Uncharacterized protein</fullName>
    </submittedName>
</protein>